<evidence type="ECO:0000313" key="1">
    <source>
        <dbReference type="Proteomes" id="UP000887579"/>
    </source>
</evidence>
<dbReference type="Proteomes" id="UP000887579">
    <property type="component" value="Unplaced"/>
</dbReference>
<sequence length="294" mass="33120">MSAAGFSTITTLDELAELTRYVQTSLLTSSEDIQKRENDLLKLGKLLSDAKEAAKLKNLINHSHSFFSLIDPAKAVLIVCNLVELCLKISGADENIKVDTCNDIIAWSKEQGRVHLRQTLQARLVRLFNDLHRYNDATLLSNELIIELKKSDAKDLLTQVQLENAKAFYALSTLNKSKASLNLSHVTTANFNTISNEVQAALDMYSGIINENFEPAVSYFYDAFEGYDVVNDNEEESLKYMLLSQIMIGNYSDIKMMNRRNALKYSSPLLDSLVATALSCTFSVLLFICFYYYI</sequence>
<dbReference type="WBParaSite" id="ES5_v2.g14297.t1">
    <property type="protein sequence ID" value="ES5_v2.g14297.t1"/>
    <property type="gene ID" value="ES5_v2.g14297"/>
</dbReference>
<organism evidence="1 2">
    <name type="scientific">Panagrolaimus sp. ES5</name>
    <dbReference type="NCBI Taxonomy" id="591445"/>
    <lineage>
        <taxon>Eukaryota</taxon>
        <taxon>Metazoa</taxon>
        <taxon>Ecdysozoa</taxon>
        <taxon>Nematoda</taxon>
        <taxon>Chromadorea</taxon>
        <taxon>Rhabditida</taxon>
        <taxon>Tylenchina</taxon>
        <taxon>Panagrolaimomorpha</taxon>
        <taxon>Panagrolaimoidea</taxon>
        <taxon>Panagrolaimidae</taxon>
        <taxon>Panagrolaimus</taxon>
    </lineage>
</organism>
<protein>
    <submittedName>
        <fullName evidence="2">26S proteasome regulatory subunit Rpn6 N-terminal domain-containing protein</fullName>
    </submittedName>
</protein>
<evidence type="ECO:0000313" key="2">
    <source>
        <dbReference type="WBParaSite" id="ES5_v2.g14297.t1"/>
    </source>
</evidence>
<name>A0AC34FAV8_9BILA</name>
<reference evidence="2" key="1">
    <citation type="submission" date="2022-11" db="UniProtKB">
        <authorList>
            <consortium name="WormBaseParasite"/>
        </authorList>
    </citation>
    <scope>IDENTIFICATION</scope>
</reference>
<proteinExistence type="predicted"/>
<accession>A0AC34FAV8</accession>